<keyword evidence="11 19" id="KW-0472">Membrane</keyword>
<comment type="subcellular location">
    <subcellularLocation>
        <location evidence="1">Membrane</location>
        <topology evidence="1">Single-pass type I membrane protein</topology>
    </subcellularLocation>
</comment>
<comment type="caution">
    <text evidence="21">The sequence shown here is derived from an EMBL/GenBank/DDBJ whole genome shotgun (WGS) entry which is preliminary data.</text>
</comment>
<dbReference type="InterPro" id="IPR011009">
    <property type="entry name" value="Kinase-like_dom_sf"/>
</dbReference>
<dbReference type="InterPro" id="IPR000719">
    <property type="entry name" value="Prot_kinase_dom"/>
</dbReference>
<name>A0A814EEZ5_9BILA</name>
<dbReference type="SUPFAM" id="SSF56112">
    <property type="entry name" value="Protein kinase-like (PK-like)"/>
    <property type="match status" value="1"/>
</dbReference>
<comment type="catalytic activity">
    <reaction evidence="15 17">
        <text>L-tyrosyl-[protein] + ATP = O-phospho-L-tyrosyl-[protein] + ADP + H(+)</text>
        <dbReference type="Rhea" id="RHEA:10596"/>
        <dbReference type="Rhea" id="RHEA-COMP:10136"/>
        <dbReference type="Rhea" id="RHEA-COMP:20101"/>
        <dbReference type="ChEBI" id="CHEBI:15378"/>
        <dbReference type="ChEBI" id="CHEBI:30616"/>
        <dbReference type="ChEBI" id="CHEBI:46858"/>
        <dbReference type="ChEBI" id="CHEBI:61978"/>
        <dbReference type="ChEBI" id="CHEBI:456216"/>
        <dbReference type="EC" id="2.7.10.1"/>
    </reaction>
</comment>
<evidence type="ECO:0000256" key="16">
    <source>
        <dbReference type="PROSITE-ProRule" id="PRU10141"/>
    </source>
</evidence>
<evidence type="ECO:0000256" key="4">
    <source>
        <dbReference type="ARBA" id="ARBA00022692"/>
    </source>
</evidence>
<evidence type="ECO:0000256" key="12">
    <source>
        <dbReference type="ARBA" id="ARBA00023137"/>
    </source>
</evidence>
<keyword evidence="2 17" id="KW-0597">Phosphoprotein</keyword>
<dbReference type="Gene3D" id="2.10.220.10">
    <property type="entry name" value="Hormone Receptor, Insulin-like Growth Factor Receptor 1, Chain A, domain 2"/>
    <property type="match status" value="1"/>
</dbReference>
<evidence type="ECO:0000256" key="10">
    <source>
        <dbReference type="ARBA" id="ARBA00022989"/>
    </source>
</evidence>
<keyword evidence="3" id="KW-0808">Transferase</keyword>
<dbReference type="FunFam" id="1.10.510.10:FF:001227">
    <property type="entry name" value="Tyrosine-protein kinase receptor"/>
    <property type="match status" value="1"/>
</dbReference>
<feature type="compositionally biased region" description="Polar residues" evidence="18">
    <location>
        <begin position="517"/>
        <end position="530"/>
    </location>
</feature>
<dbReference type="InterPro" id="IPR002011">
    <property type="entry name" value="Tyr_kinase_rcpt_2_CS"/>
</dbReference>
<evidence type="ECO:0000256" key="3">
    <source>
        <dbReference type="ARBA" id="ARBA00022679"/>
    </source>
</evidence>
<evidence type="ECO:0000256" key="1">
    <source>
        <dbReference type="ARBA" id="ARBA00004479"/>
    </source>
</evidence>
<keyword evidence="10 19" id="KW-1133">Transmembrane helix</keyword>
<evidence type="ECO:0000259" key="20">
    <source>
        <dbReference type="PROSITE" id="PS50011"/>
    </source>
</evidence>
<dbReference type="Pfam" id="PF07714">
    <property type="entry name" value="PK_Tyr_Ser-Thr"/>
    <property type="match status" value="1"/>
</dbReference>
<dbReference type="CDD" id="cd00063">
    <property type="entry name" value="FN3"/>
    <property type="match status" value="2"/>
</dbReference>
<dbReference type="CDD" id="cd00064">
    <property type="entry name" value="FU"/>
    <property type="match status" value="1"/>
</dbReference>
<dbReference type="OrthoDB" id="5809444at2759"/>
<dbReference type="EMBL" id="CAJOBC010002612">
    <property type="protein sequence ID" value="CAF3741859.1"/>
    <property type="molecule type" value="Genomic_DNA"/>
</dbReference>
<dbReference type="EC" id="2.7.10.1" evidence="17"/>
<evidence type="ECO:0000256" key="9">
    <source>
        <dbReference type="ARBA" id="ARBA00022840"/>
    </source>
</evidence>
<dbReference type="PROSITE" id="PS50011">
    <property type="entry name" value="PROTEIN_KINASE_DOM"/>
    <property type="match status" value="1"/>
</dbReference>
<feature type="region of interest" description="Disordered" evidence="18">
    <location>
        <begin position="598"/>
        <end position="641"/>
    </location>
</feature>
<evidence type="ECO:0000256" key="6">
    <source>
        <dbReference type="ARBA" id="ARBA00022737"/>
    </source>
</evidence>
<evidence type="ECO:0000256" key="19">
    <source>
        <dbReference type="SAM" id="Phobius"/>
    </source>
</evidence>
<dbReference type="InterPro" id="IPR017441">
    <property type="entry name" value="Protein_kinase_ATP_BS"/>
</dbReference>
<keyword evidence="23" id="KW-1185">Reference proteome</keyword>
<keyword evidence="13 17" id="KW-0675">Receptor</keyword>
<dbReference type="InterPro" id="IPR036116">
    <property type="entry name" value="FN3_sf"/>
</dbReference>
<dbReference type="Proteomes" id="UP000681722">
    <property type="component" value="Unassembled WGS sequence"/>
</dbReference>
<dbReference type="InterPro" id="IPR009030">
    <property type="entry name" value="Growth_fac_rcpt_cys_sf"/>
</dbReference>
<feature type="transmembrane region" description="Helical" evidence="19">
    <location>
        <begin position="860"/>
        <end position="883"/>
    </location>
</feature>
<evidence type="ECO:0000256" key="15">
    <source>
        <dbReference type="ARBA" id="ARBA00051243"/>
    </source>
</evidence>
<dbReference type="Proteomes" id="UP000663829">
    <property type="component" value="Unassembled WGS sequence"/>
</dbReference>
<dbReference type="SUPFAM" id="SSF49265">
    <property type="entry name" value="Fibronectin type III"/>
    <property type="match status" value="2"/>
</dbReference>
<dbReference type="GO" id="GO:0005886">
    <property type="term" value="C:plasma membrane"/>
    <property type="evidence" value="ECO:0007669"/>
    <property type="project" value="TreeGrafter"/>
</dbReference>
<evidence type="ECO:0000256" key="11">
    <source>
        <dbReference type="ARBA" id="ARBA00023136"/>
    </source>
</evidence>
<keyword evidence="4 17" id="KW-0812">Transmembrane</keyword>
<keyword evidence="9 16" id="KW-0067">ATP-binding</keyword>
<dbReference type="PROSITE" id="PS00239">
    <property type="entry name" value="RECEPTOR_TYR_KIN_II"/>
    <property type="match status" value="1"/>
</dbReference>
<evidence type="ECO:0000256" key="2">
    <source>
        <dbReference type="ARBA" id="ARBA00022553"/>
    </source>
</evidence>
<dbReference type="PRINTS" id="PR00109">
    <property type="entry name" value="TYRKINASE"/>
</dbReference>
<evidence type="ECO:0000256" key="13">
    <source>
        <dbReference type="ARBA" id="ARBA00023170"/>
    </source>
</evidence>
<dbReference type="SMART" id="SM00219">
    <property type="entry name" value="TyrKc"/>
    <property type="match status" value="1"/>
</dbReference>
<accession>A0A814EEZ5</accession>
<dbReference type="SMART" id="SM00261">
    <property type="entry name" value="FU"/>
    <property type="match status" value="1"/>
</dbReference>
<feature type="binding site" evidence="16">
    <location>
        <position position="947"/>
    </location>
    <ligand>
        <name>ATP</name>
        <dbReference type="ChEBI" id="CHEBI:30616"/>
    </ligand>
</feature>
<dbReference type="Gene3D" id="2.60.40.10">
    <property type="entry name" value="Immunoglobulins"/>
    <property type="match status" value="2"/>
</dbReference>
<evidence type="ECO:0000256" key="5">
    <source>
        <dbReference type="ARBA" id="ARBA00022729"/>
    </source>
</evidence>
<dbReference type="PANTHER" id="PTHR24416:SF525">
    <property type="entry name" value="INSULIN-LIKE RECEPTOR"/>
    <property type="match status" value="1"/>
</dbReference>
<organism evidence="21 23">
    <name type="scientific">Didymodactylos carnosus</name>
    <dbReference type="NCBI Taxonomy" id="1234261"/>
    <lineage>
        <taxon>Eukaryota</taxon>
        <taxon>Metazoa</taxon>
        <taxon>Spiralia</taxon>
        <taxon>Gnathifera</taxon>
        <taxon>Rotifera</taxon>
        <taxon>Eurotatoria</taxon>
        <taxon>Bdelloidea</taxon>
        <taxon>Philodinida</taxon>
        <taxon>Philodinidae</taxon>
        <taxon>Didymodactylos</taxon>
    </lineage>
</organism>
<feature type="region of interest" description="Disordered" evidence="18">
    <location>
        <begin position="1234"/>
        <end position="1253"/>
    </location>
</feature>
<dbReference type="GO" id="GO:0007169">
    <property type="term" value="P:cell surface receptor protein tyrosine kinase signaling pathway"/>
    <property type="evidence" value="ECO:0007669"/>
    <property type="project" value="InterPro"/>
</dbReference>
<feature type="compositionally biased region" description="Polar residues" evidence="18">
    <location>
        <begin position="1234"/>
        <end position="1244"/>
    </location>
</feature>
<evidence type="ECO:0000256" key="17">
    <source>
        <dbReference type="RuleBase" id="RU000312"/>
    </source>
</evidence>
<protein>
    <recommendedName>
        <fullName evidence="17">Tyrosine-protein kinase receptor</fullName>
        <ecNumber evidence="17">2.7.10.1</ecNumber>
    </recommendedName>
</protein>
<dbReference type="PROSITE" id="PS00107">
    <property type="entry name" value="PROTEIN_KINASE_ATP"/>
    <property type="match status" value="1"/>
</dbReference>
<feature type="region of interest" description="Disordered" evidence="18">
    <location>
        <begin position="1197"/>
        <end position="1226"/>
    </location>
</feature>
<dbReference type="Pfam" id="PF00757">
    <property type="entry name" value="Furin-like"/>
    <property type="match status" value="1"/>
</dbReference>
<dbReference type="InterPro" id="IPR006212">
    <property type="entry name" value="Furin_repeat"/>
</dbReference>
<feature type="non-terminal residue" evidence="21">
    <location>
        <position position="1287"/>
    </location>
</feature>
<gene>
    <name evidence="21" type="ORF">GPM918_LOCUS12110</name>
    <name evidence="22" type="ORF">SRO942_LOCUS12111</name>
</gene>
<proteinExistence type="inferred from homology"/>
<evidence type="ECO:0000256" key="18">
    <source>
        <dbReference type="SAM" id="MobiDB-lite"/>
    </source>
</evidence>
<dbReference type="InterPro" id="IPR050122">
    <property type="entry name" value="RTK"/>
</dbReference>
<evidence type="ECO:0000256" key="14">
    <source>
        <dbReference type="ARBA" id="ARBA00023180"/>
    </source>
</evidence>
<dbReference type="SUPFAM" id="SSF52058">
    <property type="entry name" value="L domain-like"/>
    <property type="match status" value="1"/>
</dbReference>
<evidence type="ECO:0000313" key="21">
    <source>
        <dbReference type="EMBL" id="CAF0968595.1"/>
    </source>
</evidence>
<feature type="region of interest" description="Disordered" evidence="18">
    <location>
        <begin position="517"/>
        <end position="550"/>
    </location>
</feature>
<dbReference type="InterPro" id="IPR006211">
    <property type="entry name" value="Furin-like_Cys-rich_dom"/>
</dbReference>
<dbReference type="InterPro" id="IPR020635">
    <property type="entry name" value="Tyr_kinase_cat_dom"/>
</dbReference>
<keyword evidence="6" id="KW-0677">Repeat</keyword>
<dbReference type="InterPro" id="IPR013783">
    <property type="entry name" value="Ig-like_fold"/>
</dbReference>
<dbReference type="SMART" id="SM00060">
    <property type="entry name" value="FN3"/>
    <property type="match status" value="2"/>
</dbReference>
<dbReference type="InterPro" id="IPR001245">
    <property type="entry name" value="Ser-Thr/Tyr_kinase_cat_dom"/>
</dbReference>
<comment type="similarity">
    <text evidence="17">Belongs to the protein kinase superfamily. Tyr protein kinase family. Insulin receptor subfamily.</text>
</comment>
<dbReference type="Gene3D" id="1.10.510.10">
    <property type="entry name" value="Transferase(Phosphotransferase) domain 1"/>
    <property type="match status" value="1"/>
</dbReference>
<dbReference type="InterPro" id="IPR003961">
    <property type="entry name" value="FN3_dom"/>
</dbReference>
<dbReference type="GO" id="GO:0005524">
    <property type="term" value="F:ATP binding"/>
    <property type="evidence" value="ECO:0007669"/>
    <property type="project" value="UniProtKB-UniRule"/>
</dbReference>
<evidence type="ECO:0000256" key="7">
    <source>
        <dbReference type="ARBA" id="ARBA00022741"/>
    </source>
</evidence>
<feature type="domain" description="Protein kinase" evidence="20">
    <location>
        <begin position="915"/>
        <end position="1179"/>
    </location>
</feature>
<dbReference type="PROSITE" id="PS00109">
    <property type="entry name" value="PROTEIN_KINASE_TYR"/>
    <property type="match status" value="1"/>
</dbReference>
<dbReference type="GO" id="GO:0043235">
    <property type="term" value="C:receptor complex"/>
    <property type="evidence" value="ECO:0007669"/>
    <property type="project" value="TreeGrafter"/>
</dbReference>
<evidence type="ECO:0000256" key="8">
    <source>
        <dbReference type="ARBA" id="ARBA00022777"/>
    </source>
</evidence>
<dbReference type="Gene3D" id="3.30.200.20">
    <property type="entry name" value="Phosphorylase Kinase, domain 1"/>
    <property type="match status" value="1"/>
</dbReference>
<sequence>NRDSTVQTCAFCTCPLTADGHKVCWNSTQCQIQCTKECQTNCLYESLTDKKCCHTSCAGGCINNSIFQCNACEKLRIYSTGECVQTCPYNYYLVKDTFCVTYAECLSSEFSHGQYILNSNCVDDCPHGYKVSHDHAQCIPCESTKSNNYCNGTCAEKHIRLITDFQQLKYCHRIQTLNIYEISVASGGDGTSAQQLQSVNEALDNLKSIEYIENEFTLHNVNILTTLDVFLNLKQIGTSVNSTITIAENDHLAALWTKQQPELQGTLNIIRNARLCQKHIIKLINHTKSSSMSKMLIVSNDTMNSYANGYLASCESNSLSLTVDKITSTSATVYASLSFGDSKALSTAFSDLRRPFFSVYYKPTRNYQNETHFDASSLCSKNPENKKWFKKVEKINYDPSSEKTSISLTHLQLLNLDGDQLYAAYGSVTSNIHMIGMFSPIIYFKTSKRQPDSIVNLRGYSTSKTTIELQWNPPLKTHGQIEYYLIYYGHIYDKLPIKNSKMCATLDVWHYVQPSVSDHPSLNSSQKNLPQQQQQQQQQCPDVNSQRHDNEYDSDLEDLAILEHQLINSVAQRKEKIPVPKQLNEKIADTLDEYFQSYESSGTGNEKSQPSKKFQQQSGDDIDIKKDEDQQQTTTSPKDYLVSPSYYDEMILSEIEHMPQVIANNLTVFASQTSNNPQTIKATITNLKHAQMYMFQVYACQSTENATLSEACSTMGIIITVRTQPAEKELDLVRNFSVTYISTGRLTSDTKTLLYKVQWLPPLDPNGLIYFYTLHILHGDSKSKDERCLEANRTSYTLELLPQTKYEIRLITETITLLNRQYQGQGNETQQIAPYVSLIITTQALPSIQMMKQLIRNKPLLIGLILGSIFIFVLIILAISMYYKYTKIDENSFISKNPNYELYVPDKWEIEKDAVVLQKQIGQGHFGMVYQGELRLANGQIKKCAVKLRTTHPTDLLQEASIMKQFQCHHVIQLYGICSRIRPPYVVMELMENGDLKSYLYKHRQSELNPNGSKLSFESMIQMAADIADGMYYLSGLKFVHRDLAARNCLVNADETCKVGDFGLARDIYETDYYRRGGRSFLPIRWMAPESLRDGRFDTISDVWSYGVLLWEIATLAEQPYQGFANEEVVHYVRYGNITLEKPQSCPEILHELMRDCWCFQTHDRITFRGILDKLVPHIVGEKKQLEFEMNSYYHTQPKQSQEQELQATSEQTVITTSSTSNNDDQQQLLLTPTISNNPINDNDSLSLSGVSGVGGIEKQENQPFLLQDETNKHISKKLSFINSFIN</sequence>
<dbReference type="GO" id="GO:0004714">
    <property type="term" value="F:transmembrane receptor protein tyrosine kinase activity"/>
    <property type="evidence" value="ECO:0007669"/>
    <property type="project" value="UniProtKB-EC"/>
</dbReference>
<keyword evidence="8" id="KW-0418">Kinase</keyword>
<keyword evidence="7 16" id="KW-0547">Nucleotide-binding</keyword>
<evidence type="ECO:0000313" key="22">
    <source>
        <dbReference type="EMBL" id="CAF3741859.1"/>
    </source>
</evidence>
<dbReference type="InterPro" id="IPR008266">
    <property type="entry name" value="Tyr_kinase_AS"/>
</dbReference>
<dbReference type="EMBL" id="CAJNOQ010002612">
    <property type="protein sequence ID" value="CAF0968595.1"/>
    <property type="molecule type" value="Genomic_DNA"/>
</dbReference>
<dbReference type="Gene3D" id="3.80.20.20">
    <property type="entry name" value="Receptor L-domain"/>
    <property type="match status" value="1"/>
</dbReference>
<keyword evidence="14" id="KW-0325">Glycoprotein</keyword>
<dbReference type="PANTHER" id="PTHR24416">
    <property type="entry name" value="TYROSINE-PROTEIN KINASE RECEPTOR"/>
    <property type="match status" value="1"/>
</dbReference>
<dbReference type="InterPro" id="IPR036941">
    <property type="entry name" value="Rcpt_L-dom_sf"/>
</dbReference>
<reference evidence="21" key="1">
    <citation type="submission" date="2021-02" db="EMBL/GenBank/DDBJ databases">
        <authorList>
            <person name="Nowell W R."/>
        </authorList>
    </citation>
    <scope>NUCLEOTIDE SEQUENCE</scope>
</reference>
<dbReference type="SUPFAM" id="SSF57184">
    <property type="entry name" value="Growth factor receptor domain"/>
    <property type="match status" value="1"/>
</dbReference>
<keyword evidence="5" id="KW-0732">Signal</keyword>
<evidence type="ECO:0000313" key="23">
    <source>
        <dbReference type="Proteomes" id="UP000663829"/>
    </source>
</evidence>
<feature type="compositionally biased region" description="Low complexity" evidence="18">
    <location>
        <begin position="607"/>
        <end position="618"/>
    </location>
</feature>
<keyword evidence="12" id="KW-0829">Tyrosine-protein kinase</keyword>